<sequence>MKKLFFVAIAMMALIACDKTDDVGKDLRGDIRFNINTGTAQEDLKGAVAPGVLPVYVNSLSLTATPLNGNVPVSDVFSAGTVADPSEVTLANVWYGQNTFTATTTPLYFTDLADPDFNNVVRPAIKSAIGLNNVNVKMVDPVNGMFCIRDSHPGSTYTTTEMSGALRQVPPYVEFTGETTAVINHEFEQNNGDITIDMGTENGRLITTFEFEDAGAKNYYAKLFYNDGNVEKDISVYLQYFIAGANKSALYWSGVNAIDGAKMSLRLEIYSSEDTGNDPSNHVKVNEFNLMDPAVIDQDILMVDKGVDKWVKIVVSEDAIKTESPLKSMFTWDWTTDDSGDVVIGANN</sequence>
<accession>A0ABS1HH23</accession>
<reference evidence="1 2" key="1">
    <citation type="submission" date="2021-01" db="EMBL/GenBank/DDBJ databases">
        <title>Carboxyliciviraga sp.nov., isolated from coastal sediments.</title>
        <authorList>
            <person name="Lu D."/>
            <person name="Zhang T."/>
        </authorList>
    </citation>
    <scope>NUCLEOTIDE SEQUENCE [LARGE SCALE GENOMIC DNA]</scope>
    <source>
        <strain evidence="1 2">N1Y132</strain>
    </source>
</reference>
<dbReference type="EMBL" id="JAENRR010000010">
    <property type="protein sequence ID" value="MBK3516957.1"/>
    <property type="molecule type" value="Genomic_DNA"/>
</dbReference>
<organism evidence="1 2">
    <name type="scientific">Carboxylicivirga marina</name>
    <dbReference type="NCBI Taxonomy" id="2800988"/>
    <lineage>
        <taxon>Bacteria</taxon>
        <taxon>Pseudomonadati</taxon>
        <taxon>Bacteroidota</taxon>
        <taxon>Bacteroidia</taxon>
        <taxon>Marinilabiliales</taxon>
        <taxon>Marinilabiliaceae</taxon>
        <taxon>Carboxylicivirga</taxon>
    </lineage>
</organism>
<protein>
    <recommendedName>
        <fullName evidence="3">Fimbrillin family protein</fullName>
    </recommendedName>
</protein>
<keyword evidence="2" id="KW-1185">Reference proteome</keyword>
<evidence type="ECO:0000313" key="1">
    <source>
        <dbReference type="EMBL" id="MBK3516957.1"/>
    </source>
</evidence>
<dbReference type="RefSeq" id="WP_200464184.1">
    <property type="nucleotide sequence ID" value="NZ_JAENRR010000010.1"/>
</dbReference>
<comment type="caution">
    <text evidence="1">The sequence shown here is derived from an EMBL/GenBank/DDBJ whole genome shotgun (WGS) entry which is preliminary data.</text>
</comment>
<dbReference type="PROSITE" id="PS51257">
    <property type="entry name" value="PROKAR_LIPOPROTEIN"/>
    <property type="match status" value="1"/>
</dbReference>
<evidence type="ECO:0008006" key="3">
    <source>
        <dbReference type="Google" id="ProtNLM"/>
    </source>
</evidence>
<gene>
    <name evidence="1" type="ORF">JIV24_06355</name>
</gene>
<name>A0ABS1HH23_9BACT</name>
<proteinExistence type="predicted"/>
<dbReference type="Proteomes" id="UP000605676">
    <property type="component" value="Unassembled WGS sequence"/>
</dbReference>
<evidence type="ECO:0000313" key="2">
    <source>
        <dbReference type="Proteomes" id="UP000605676"/>
    </source>
</evidence>